<dbReference type="Pfam" id="PF05114">
    <property type="entry name" value="MbnB_TglH_ChrH"/>
    <property type="match status" value="1"/>
</dbReference>
<evidence type="ECO:0000256" key="1">
    <source>
        <dbReference type="HAMAP-Rule" id="MF_00697"/>
    </source>
</evidence>
<dbReference type="PANTHER" id="PTHR42194">
    <property type="entry name" value="UPF0276 PROTEIN HI_1600"/>
    <property type="match status" value="1"/>
</dbReference>
<organism evidence="2 3">
    <name type="scientific">Litoribacillus peritrichatus</name>
    <dbReference type="NCBI Taxonomy" id="718191"/>
    <lineage>
        <taxon>Bacteria</taxon>
        <taxon>Pseudomonadati</taxon>
        <taxon>Pseudomonadota</taxon>
        <taxon>Gammaproteobacteria</taxon>
        <taxon>Oceanospirillales</taxon>
        <taxon>Oceanospirillaceae</taxon>
        <taxon>Litoribacillus</taxon>
    </lineage>
</organism>
<dbReference type="SUPFAM" id="SSF51658">
    <property type="entry name" value="Xylose isomerase-like"/>
    <property type="match status" value="1"/>
</dbReference>
<dbReference type="Proteomes" id="UP001501565">
    <property type="component" value="Unassembled WGS sequence"/>
</dbReference>
<keyword evidence="3" id="KW-1185">Reference proteome</keyword>
<dbReference type="NCBIfam" id="NF003818">
    <property type="entry name" value="PRK05409.1"/>
    <property type="match status" value="1"/>
</dbReference>
<comment type="caution">
    <text evidence="2">The sequence shown here is derived from an EMBL/GenBank/DDBJ whole genome shotgun (WGS) entry which is preliminary data.</text>
</comment>
<accession>A0ABP7N7Z5</accession>
<gene>
    <name evidence="2" type="ORF">GCM10022277_37620</name>
</gene>
<dbReference type="RefSeq" id="WP_344800163.1">
    <property type="nucleotide sequence ID" value="NZ_BAABBN010000012.1"/>
</dbReference>
<evidence type="ECO:0000313" key="3">
    <source>
        <dbReference type="Proteomes" id="UP001501565"/>
    </source>
</evidence>
<dbReference type="InterPro" id="IPR036237">
    <property type="entry name" value="Xyl_isomerase-like_sf"/>
</dbReference>
<comment type="similarity">
    <text evidence="1">Belongs to the UPF0276 family.</text>
</comment>
<dbReference type="InterPro" id="IPR007801">
    <property type="entry name" value="MbnB/TglH/ChrH"/>
</dbReference>
<protein>
    <recommendedName>
        <fullName evidence="1">UPF0276 protein GCM10022277_37620</fullName>
    </recommendedName>
</protein>
<sequence length="279" mass="31887">MSSSKFEAHSIQGAGLGLRSSHYQQIFETKPDVPWFELLSDNYMADGGLPILKAEKIREDYPVTLHGVGMSLGSADPLNLDYLSKLKALADRIEPVYVSDHIAWVSVGGKYTHDLLPLPYTNETLNHLCERIDQAQNVLGRKILVENPSSYMTFHSTDMTEWDFIKGITEKTDCDLLLDINNIYVSAINHDFDPYEYLRGIPSERVKEIHLAGYEKMDKYLFDTHGYQVHPPVWDLYRAALKQFGAVPTLIEWDTDVPSFDTLRQEALKAEKQLKEFSR</sequence>
<proteinExistence type="inferred from homology"/>
<evidence type="ECO:0000313" key="2">
    <source>
        <dbReference type="EMBL" id="GAA3937772.1"/>
    </source>
</evidence>
<dbReference type="PANTHER" id="PTHR42194:SF1">
    <property type="entry name" value="UPF0276 PROTEIN HI_1600"/>
    <property type="match status" value="1"/>
</dbReference>
<dbReference type="HAMAP" id="MF_00697">
    <property type="entry name" value="UPF0276"/>
    <property type="match status" value="1"/>
</dbReference>
<name>A0ABP7N7Z5_9GAMM</name>
<dbReference type="EMBL" id="BAABBN010000012">
    <property type="protein sequence ID" value="GAA3937772.1"/>
    <property type="molecule type" value="Genomic_DNA"/>
</dbReference>
<dbReference type="Gene3D" id="3.20.20.150">
    <property type="entry name" value="Divalent-metal-dependent TIM barrel enzymes"/>
    <property type="match status" value="1"/>
</dbReference>
<reference evidence="3" key="1">
    <citation type="journal article" date="2019" name="Int. J. Syst. Evol. Microbiol.">
        <title>The Global Catalogue of Microorganisms (GCM) 10K type strain sequencing project: providing services to taxonomists for standard genome sequencing and annotation.</title>
        <authorList>
            <consortium name="The Broad Institute Genomics Platform"/>
            <consortium name="The Broad Institute Genome Sequencing Center for Infectious Disease"/>
            <person name="Wu L."/>
            <person name="Ma J."/>
        </authorList>
    </citation>
    <scope>NUCLEOTIDE SEQUENCE [LARGE SCALE GENOMIC DNA]</scope>
    <source>
        <strain evidence="3">JCM 17551</strain>
    </source>
</reference>